<dbReference type="SUPFAM" id="SSF46785">
    <property type="entry name" value="Winged helix' DNA-binding domain"/>
    <property type="match status" value="1"/>
</dbReference>
<dbReference type="SUPFAM" id="SSF54631">
    <property type="entry name" value="CBS-domain pair"/>
    <property type="match status" value="1"/>
</dbReference>
<dbReference type="Pfam" id="PF08279">
    <property type="entry name" value="HTH_11"/>
    <property type="match status" value="1"/>
</dbReference>
<sequence length="214" mass="23943">MNKGVSVIELSKRQQQIIEIVKSNGPITGEHIADRLSLTRATLRPDLAILTMSGILEARPRVGYYYSGKPQNKLIADELKQYVVKDYASHPVVVKSETSVYDAICTIFLEDVSTLFVINSDGDFMGVCSRKDLLRASMIGDDIHTMPVNIIMTRMPNLSFVLEGEKVIHAANLMIEKEIDSLPIVVKKDNDKYEVKGRISKTTITKIFVSLLNE</sequence>
<reference evidence="3 4" key="1">
    <citation type="submission" date="2018-06" db="EMBL/GenBank/DDBJ databases">
        <authorList>
            <consortium name="Pathogen Informatics"/>
            <person name="Doyle S."/>
        </authorList>
    </citation>
    <scope>NUCLEOTIDE SEQUENCE [LARGE SCALE GENOMIC DNA]</scope>
    <source>
        <strain evidence="3 4">NCTC7688</strain>
    </source>
</reference>
<keyword evidence="1" id="KW-0677">Repeat</keyword>
<dbReference type="Proteomes" id="UP000254707">
    <property type="component" value="Unassembled WGS sequence"/>
</dbReference>
<dbReference type="RefSeq" id="WP_075345136.1">
    <property type="nucleotide sequence ID" value="NZ_CAXOKG010000001.1"/>
</dbReference>
<feature type="domain" description="CBS" evidence="2">
    <location>
        <begin position="87"/>
        <end position="143"/>
    </location>
</feature>
<organism evidence="3 4">
    <name type="scientific">Staphylococcus saprophyticus</name>
    <dbReference type="NCBI Taxonomy" id="29385"/>
    <lineage>
        <taxon>Bacteria</taxon>
        <taxon>Bacillati</taxon>
        <taxon>Bacillota</taxon>
        <taxon>Bacilli</taxon>
        <taxon>Bacillales</taxon>
        <taxon>Staphylococcaceae</taxon>
        <taxon>Staphylococcus</taxon>
    </lineage>
</organism>
<name>A0A380HM15_STASA</name>
<evidence type="ECO:0000256" key="1">
    <source>
        <dbReference type="ARBA" id="ARBA00022737"/>
    </source>
</evidence>
<gene>
    <name evidence="3" type="primary">ccpN</name>
    <name evidence="3" type="ORF">NCTC7688_01477</name>
</gene>
<dbReference type="PANTHER" id="PTHR48108:SF32">
    <property type="entry name" value="TRANSCRIPTIONAL REPRESSOR CCPN"/>
    <property type="match status" value="1"/>
</dbReference>
<dbReference type="InterPro" id="IPR051462">
    <property type="entry name" value="CBS_domain-containing"/>
</dbReference>
<dbReference type="Gene3D" id="1.10.10.10">
    <property type="entry name" value="Winged helix-like DNA-binding domain superfamily/Winged helix DNA-binding domain"/>
    <property type="match status" value="1"/>
</dbReference>
<dbReference type="InterPro" id="IPR046342">
    <property type="entry name" value="CBS_dom_sf"/>
</dbReference>
<dbReference type="EMBL" id="UHED01000001">
    <property type="protein sequence ID" value="SUM82911.1"/>
    <property type="molecule type" value="Genomic_DNA"/>
</dbReference>
<dbReference type="FunFam" id="1.10.10.10:FF:000257">
    <property type="entry name" value="Transcriptional repressor CcpN"/>
    <property type="match status" value="1"/>
</dbReference>
<dbReference type="InterPro" id="IPR016842">
    <property type="entry name" value="UCP026546_HTH-CBS"/>
</dbReference>
<feature type="domain" description="CBS" evidence="2">
    <location>
        <begin position="152"/>
        <end position="214"/>
    </location>
</feature>
<dbReference type="Pfam" id="PF00571">
    <property type="entry name" value="CBS"/>
    <property type="match status" value="2"/>
</dbReference>
<dbReference type="PIRSF" id="PIRSF026546">
    <property type="entry name" value="UCP026546_CBS_YqzB"/>
    <property type="match status" value="1"/>
</dbReference>
<dbReference type="SMART" id="SM00116">
    <property type="entry name" value="CBS"/>
    <property type="match status" value="2"/>
</dbReference>
<dbReference type="GO" id="GO:0003677">
    <property type="term" value="F:DNA binding"/>
    <property type="evidence" value="ECO:0007669"/>
    <property type="project" value="UniProtKB-KW"/>
</dbReference>
<dbReference type="PROSITE" id="PS51371">
    <property type="entry name" value="CBS"/>
    <property type="match status" value="2"/>
</dbReference>
<accession>A0A380HM15</accession>
<dbReference type="PANTHER" id="PTHR48108">
    <property type="entry name" value="CBS DOMAIN-CONTAINING PROTEIN CBSX2, CHLOROPLASTIC"/>
    <property type="match status" value="1"/>
</dbReference>
<proteinExistence type="predicted"/>
<protein>
    <submittedName>
        <fullName evidence="3">Putative DNA-binding protein</fullName>
    </submittedName>
</protein>
<dbReference type="GeneID" id="3616939"/>
<dbReference type="InterPro" id="IPR036388">
    <property type="entry name" value="WH-like_DNA-bd_sf"/>
</dbReference>
<evidence type="ECO:0000313" key="3">
    <source>
        <dbReference type="EMBL" id="SUM82911.1"/>
    </source>
</evidence>
<dbReference type="Gene3D" id="3.10.580.10">
    <property type="entry name" value="CBS-domain"/>
    <property type="match status" value="1"/>
</dbReference>
<dbReference type="AlphaFoldDB" id="A0A380HM15"/>
<dbReference type="InterPro" id="IPR013196">
    <property type="entry name" value="HTH_11"/>
</dbReference>
<dbReference type="InterPro" id="IPR036390">
    <property type="entry name" value="WH_DNA-bd_sf"/>
</dbReference>
<dbReference type="InterPro" id="IPR000644">
    <property type="entry name" value="CBS_dom"/>
</dbReference>
<keyword evidence="3" id="KW-0238">DNA-binding</keyword>
<dbReference type="CDD" id="cd04617">
    <property type="entry name" value="CBS_pair_CcpN"/>
    <property type="match status" value="1"/>
</dbReference>
<evidence type="ECO:0000259" key="2">
    <source>
        <dbReference type="PROSITE" id="PS51371"/>
    </source>
</evidence>
<evidence type="ECO:0000313" key="4">
    <source>
        <dbReference type="Proteomes" id="UP000254707"/>
    </source>
</evidence>